<reference evidence="2 3" key="1">
    <citation type="journal article" date="2018" name="Elife">
        <title>Functional genomics of lipid metabolism in the oleaginous yeast Rhodosporidium toruloides.</title>
        <authorList>
            <person name="Coradetti S.T."/>
            <person name="Pinel D."/>
            <person name="Geiselman G."/>
            <person name="Ito M."/>
            <person name="Mondo S."/>
            <person name="Reilly M.C."/>
            <person name="Cheng Y.F."/>
            <person name="Bauer S."/>
            <person name="Grigoriev I."/>
            <person name="Gladden J.M."/>
            <person name="Simmons B.A."/>
            <person name="Brem R."/>
            <person name="Arkin A.P."/>
            <person name="Skerker J.M."/>
        </authorList>
    </citation>
    <scope>NUCLEOTIDE SEQUENCE [LARGE SCALE GENOMIC DNA]</scope>
    <source>
        <strain evidence="2 3">NBRC 0880</strain>
    </source>
</reference>
<accession>A0A2T0AEG7</accession>
<proteinExistence type="predicted"/>
<dbReference type="EMBL" id="LCTV02000003">
    <property type="protein sequence ID" value="PRQ76384.1"/>
    <property type="molecule type" value="Genomic_DNA"/>
</dbReference>
<evidence type="ECO:0000256" key="1">
    <source>
        <dbReference type="SAM" id="MobiDB-lite"/>
    </source>
</evidence>
<evidence type="ECO:0000313" key="3">
    <source>
        <dbReference type="Proteomes" id="UP000239560"/>
    </source>
</evidence>
<feature type="region of interest" description="Disordered" evidence="1">
    <location>
        <begin position="20"/>
        <end position="51"/>
    </location>
</feature>
<evidence type="ECO:0000313" key="2">
    <source>
        <dbReference type="EMBL" id="PRQ76384.1"/>
    </source>
</evidence>
<organism evidence="2 3">
    <name type="scientific">Rhodotorula toruloides</name>
    <name type="common">Yeast</name>
    <name type="synonym">Rhodosporidium toruloides</name>
    <dbReference type="NCBI Taxonomy" id="5286"/>
    <lineage>
        <taxon>Eukaryota</taxon>
        <taxon>Fungi</taxon>
        <taxon>Dikarya</taxon>
        <taxon>Basidiomycota</taxon>
        <taxon>Pucciniomycotina</taxon>
        <taxon>Microbotryomycetes</taxon>
        <taxon>Sporidiobolales</taxon>
        <taxon>Sporidiobolaceae</taxon>
        <taxon>Rhodotorula</taxon>
    </lineage>
</organism>
<name>A0A2T0AEG7_RHOTO</name>
<dbReference type="Proteomes" id="UP000239560">
    <property type="component" value="Unassembled WGS sequence"/>
</dbReference>
<feature type="compositionally biased region" description="Low complexity" evidence="1">
    <location>
        <begin position="24"/>
        <end position="42"/>
    </location>
</feature>
<gene>
    <name evidence="2" type="ORF">AAT19DRAFT_13406</name>
</gene>
<protein>
    <submittedName>
        <fullName evidence="2">Uncharacterized protein</fullName>
    </submittedName>
</protein>
<comment type="caution">
    <text evidence="2">The sequence shown here is derived from an EMBL/GenBank/DDBJ whole genome shotgun (WGS) entry which is preliminary data.</text>
</comment>
<sequence length="152" mass="16464">MLERGGGRCTCELEVWRRQSRGEGQQASPPTGAAQSQAASSSERSRAAVLSPRRKCPWFLLPTCKLFSRRQTNILPAPHGTRPLCLSSPASWCMGRAREAHLIEEPVVAVAGESWSAAGRTWESGKADHASIAPVQDVVERGQPLFDVADEA</sequence>
<dbReference type="AlphaFoldDB" id="A0A2T0AEG7"/>